<dbReference type="InterPro" id="IPR011059">
    <property type="entry name" value="Metal-dep_hydrolase_composite"/>
</dbReference>
<dbReference type="Proteomes" id="UP000613030">
    <property type="component" value="Unassembled WGS sequence"/>
</dbReference>
<dbReference type="RefSeq" id="WP_202011708.1">
    <property type="nucleotide sequence ID" value="NZ_JAERRB010000005.1"/>
</dbReference>
<comment type="caution">
    <text evidence="2">The sequence shown here is derived from an EMBL/GenBank/DDBJ whole genome shotgun (WGS) entry which is preliminary data.</text>
</comment>
<evidence type="ECO:0000313" key="2">
    <source>
        <dbReference type="EMBL" id="MBL0742946.1"/>
    </source>
</evidence>
<dbReference type="SUPFAM" id="SSF51556">
    <property type="entry name" value="Metallo-dependent hydrolases"/>
    <property type="match status" value="1"/>
</dbReference>
<keyword evidence="3" id="KW-1185">Reference proteome</keyword>
<sequence>MRYLILLSIVPALLFSCSQRPSKTEVDVLIRSAAIIQVETGRIDYNKTIAVKGDSIVAVVDDSVGVSFEAHHVVDATGKFVIPGLWDMHVHFGGGDTLIQENKDLLPLYVANGITAVRDCAADISPSVLQWRKEIAAGTLQGPTLFTSGPKLEGINSMWIGDLEIDNTEDMNKALDSLQHMQVDFVKITDNTLRPALFLEILKAAKTRGLKTSGHIPFALTMQQVSAAGLGSVEHMTYILKAGSRDEQKISDAVAAGKLTYREALPLLLDSFDEQVANKAYNDMAANGTAVVPTLNISYQTAYLDQTDHQHDDYLKYIGKGLKKTYDWRVERAAKDDAKAIDTRHKIYEKTKTLLPLLQRAGVTIMAGTDAGYLNSFDYPGLALHEELKLFTEAGLTPLEALQTAILHGPAFLQKPRYGEVVPGKFADMLILNQNPLLDIQATRSIDAVMLKGKLLDRKALDALFEDAAKKVREQTPL</sequence>
<dbReference type="InterPro" id="IPR006680">
    <property type="entry name" value="Amidohydro-rel"/>
</dbReference>
<evidence type="ECO:0000259" key="1">
    <source>
        <dbReference type="Pfam" id="PF01979"/>
    </source>
</evidence>
<dbReference type="InterPro" id="IPR051781">
    <property type="entry name" value="Metallo-dep_Hydrolase"/>
</dbReference>
<dbReference type="PROSITE" id="PS51257">
    <property type="entry name" value="PROKAR_LIPOPROTEIN"/>
    <property type="match status" value="1"/>
</dbReference>
<dbReference type="Gene3D" id="3.40.50.10910">
    <property type="entry name" value="Amidohydrolase"/>
    <property type="match status" value="1"/>
</dbReference>
<dbReference type="InterPro" id="IPR032466">
    <property type="entry name" value="Metal_Hydrolase"/>
</dbReference>
<dbReference type="Gene3D" id="2.30.40.10">
    <property type="entry name" value="Urease, subunit C, domain 1"/>
    <property type="match status" value="1"/>
</dbReference>
<accession>A0ABS1KU38</accession>
<gene>
    <name evidence="2" type="ORF">JI741_17085</name>
</gene>
<name>A0ABS1KU38_9BACT</name>
<protein>
    <submittedName>
        <fullName evidence="2">Amidohydrolase family protein</fullName>
    </submittedName>
</protein>
<dbReference type="SUPFAM" id="SSF51338">
    <property type="entry name" value="Composite domain of metallo-dependent hydrolases"/>
    <property type="match status" value="1"/>
</dbReference>
<dbReference type="PANTHER" id="PTHR43135:SF3">
    <property type="entry name" value="ALPHA-D-RIBOSE 1-METHYLPHOSPHONATE 5-TRIPHOSPHATE DIPHOSPHATASE"/>
    <property type="match status" value="1"/>
</dbReference>
<dbReference type="Gene3D" id="1.20.58.520">
    <property type="entry name" value="Amidohydrolase"/>
    <property type="match status" value="1"/>
</dbReference>
<reference evidence="2 3" key="1">
    <citation type="submission" date="2021-01" db="EMBL/GenBank/DDBJ databases">
        <title>Chryseolinea sp. Jin1 Genome sequencing and assembly.</title>
        <authorList>
            <person name="Kim I."/>
        </authorList>
    </citation>
    <scope>NUCLEOTIDE SEQUENCE [LARGE SCALE GENOMIC DNA]</scope>
    <source>
        <strain evidence="2 3">Jin1</strain>
    </source>
</reference>
<feature type="domain" description="Amidohydrolase-related" evidence="1">
    <location>
        <begin position="80"/>
        <end position="455"/>
    </location>
</feature>
<proteinExistence type="predicted"/>
<organism evidence="2 3">
    <name type="scientific">Chryseolinea lacunae</name>
    <dbReference type="NCBI Taxonomy" id="2801331"/>
    <lineage>
        <taxon>Bacteria</taxon>
        <taxon>Pseudomonadati</taxon>
        <taxon>Bacteroidota</taxon>
        <taxon>Cytophagia</taxon>
        <taxon>Cytophagales</taxon>
        <taxon>Fulvivirgaceae</taxon>
        <taxon>Chryseolinea</taxon>
    </lineage>
</organism>
<dbReference type="Gene3D" id="3.30.110.90">
    <property type="entry name" value="Amidohydrolase"/>
    <property type="match status" value="1"/>
</dbReference>
<dbReference type="EMBL" id="JAERRB010000005">
    <property type="protein sequence ID" value="MBL0742946.1"/>
    <property type="molecule type" value="Genomic_DNA"/>
</dbReference>
<dbReference type="Pfam" id="PF01979">
    <property type="entry name" value="Amidohydro_1"/>
    <property type="match status" value="1"/>
</dbReference>
<evidence type="ECO:0000313" key="3">
    <source>
        <dbReference type="Proteomes" id="UP000613030"/>
    </source>
</evidence>
<dbReference type="PANTHER" id="PTHR43135">
    <property type="entry name" value="ALPHA-D-RIBOSE 1-METHYLPHOSPHONATE 5-TRIPHOSPHATE DIPHOSPHATASE"/>
    <property type="match status" value="1"/>
</dbReference>